<dbReference type="AlphaFoldDB" id="A0A0A9BXY9"/>
<dbReference type="EMBL" id="GBRH01229739">
    <property type="protein sequence ID" value="JAD68156.1"/>
    <property type="molecule type" value="Transcribed_RNA"/>
</dbReference>
<reference evidence="1" key="1">
    <citation type="submission" date="2014-09" db="EMBL/GenBank/DDBJ databases">
        <authorList>
            <person name="Magalhaes I.L.F."/>
            <person name="Oliveira U."/>
            <person name="Santos F.R."/>
            <person name="Vidigal T.H.D.A."/>
            <person name="Brescovit A.D."/>
            <person name="Santos A.J."/>
        </authorList>
    </citation>
    <scope>NUCLEOTIDE SEQUENCE</scope>
    <source>
        <tissue evidence="1">Shoot tissue taken approximately 20 cm above the soil surface</tissue>
    </source>
</reference>
<proteinExistence type="predicted"/>
<name>A0A0A9BXY9_ARUDO</name>
<protein>
    <submittedName>
        <fullName evidence="1">Uncharacterized protein</fullName>
    </submittedName>
</protein>
<evidence type="ECO:0000313" key="1">
    <source>
        <dbReference type="EMBL" id="JAD68156.1"/>
    </source>
</evidence>
<sequence length="70" mass="7233">MVIMGTTTTSSSSSLVSTLTTKTSYGPAWLTCALGSDMASDAGAFLIGAVWFKEGREHGAATAEAVQWSE</sequence>
<reference evidence="1" key="2">
    <citation type="journal article" date="2015" name="Data Brief">
        <title>Shoot transcriptome of the giant reed, Arundo donax.</title>
        <authorList>
            <person name="Barrero R.A."/>
            <person name="Guerrero F.D."/>
            <person name="Moolhuijzen P."/>
            <person name="Goolsby J.A."/>
            <person name="Tidwell J."/>
            <person name="Bellgard S.E."/>
            <person name="Bellgard M.I."/>
        </authorList>
    </citation>
    <scope>NUCLEOTIDE SEQUENCE</scope>
    <source>
        <tissue evidence="1">Shoot tissue taken approximately 20 cm above the soil surface</tissue>
    </source>
</reference>
<organism evidence="1">
    <name type="scientific">Arundo donax</name>
    <name type="common">Giant reed</name>
    <name type="synonym">Donax arundinaceus</name>
    <dbReference type="NCBI Taxonomy" id="35708"/>
    <lineage>
        <taxon>Eukaryota</taxon>
        <taxon>Viridiplantae</taxon>
        <taxon>Streptophyta</taxon>
        <taxon>Embryophyta</taxon>
        <taxon>Tracheophyta</taxon>
        <taxon>Spermatophyta</taxon>
        <taxon>Magnoliopsida</taxon>
        <taxon>Liliopsida</taxon>
        <taxon>Poales</taxon>
        <taxon>Poaceae</taxon>
        <taxon>PACMAD clade</taxon>
        <taxon>Arundinoideae</taxon>
        <taxon>Arundineae</taxon>
        <taxon>Arundo</taxon>
    </lineage>
</organism>
<accession>A0A0A9BXY9</accession>